<dbReference type="OrthoDB" id="10393114at2759"/>
<evidence type="ECO:0000256" key="1">
    <source>
        <dbReference type="SAM" id="Coils"/>
    </source>
</evidence>
<organism evidence="3 4">
    <name type="scientific">Coccomyxa subellipsoidea (strain C-169)</name>
    <name type="common">Green microalga</name>
    <dbReference type="NCBI Taxonomy" id="574566"/>
    <lineage>
        <taxon>Eukaryota</taxon>
        <taxon>Viridiplantae</taxon>
        <taxon>Chlorophyta</taxon>
        <taxon>core chlorophytes</taxon>
        <taxon>Trebouxiophyceae</taxon>
        <taxon>Trebouxiophyceae incertae sedis</taxon>
        <taxon>Coccomyxaceae</taxon>
        <taxon>Coccomyxa</taxon>
        <taxon>Coccomyxa subellipsoidea</taxon>
    </lineage>
</organism>
<feature type="region of interest" description="Disordered" evidence="2">
    <location>
        <begin position="52"/>
        <end position="72"/>
    </location>
</feature>
<proteinExistence type="predicted"/>
<feature type="region of interest" description="Disordered" evidence="2">
    <location>
        <begin position="419"/>
        <end position="445"/>
    </location>
</feature>
<evidence type="ECO:0000313" key="3">
    <source>
        <dbReference type="EMBL" id="EIE26244.1"/>
    </source>
</evidence>
<sequence length="445" mass="50478">MATATLRNLDPPMHHAPFPAGFPLTRESPRILGEGALTDRSITQQIRKELAEQEPRYETGVPPYPSGFPRQGVVTITPRTPGSRGLARIERKYLYEKNDPVSSEPSRDYLTAYAEKEVRERLQRATPPADRYIVTAPAEPAGTTQVVQKWWVKTQGAIHEAEALGKIVQERLEEATHKASLSNRLKRESDNARQLEVEARNEARDTPGKARLAVIRIKEELADAKADVIERTREAAEDDLKKVQYDRESKMQEAKVVTKAARIKRAELNDLERLLARIETVRREAGEAEMRADQVSVEVRNLVEILNEKQKALEEKLDDLNRIRAQINQLAQEYSAAVSEHETADAVVARNMKIAESLKREAEQKRNESIKLAHEWDEAKKAAQEAAQKEVEIWKRTREAGAEEERLVVDVTEKLEAPLVSTERERAGEQLTPRPLQDIEHDGED</sequence>
<accession>I0Z6H5</accession>
<keyword evidence="4" id="KW-1185">Reference proteome</keyword>
<feature type="region of interest" description="Disordered" evidence="2">
    <location>
        <begin position="1"/>
        <end position="26"/>
    </location>
</feature>
<reference evidence="3 4" key="1">
    <citation type="journal article" date="2012" name="Genome Biol.">
        <title>The genome of the polar eukaryotic microalga coccomyxa subellipsoidea reveals traits of cold adaptation.</title>
        <authorList>
            <person name="Blanc G."/>
            <person name="Agarkova I."/>
            <person name="Grimwood J."/>
            <person name="Kuo A."/>
            <person name="Brueggeman A."/>
            <person name="Dunigan D."/>
            <person name="Gurnon J."/>
            <person name="Ladunga I."/>
            <person name="Lindquist E."/>
            <person name="Lucas S."/>
            <person name="Pangilinan J."/>
            <person name="Proschold T."/>
            <person name="Salamov A."/>
            <person name="Schmutz J."/>
            <person name="Weeks D."/>
            <person name="Yamada T."/>
            <person name="Claverie J.M."/>
            <person name="Grigoriev I."/>
            <person name="Van Etten J."/>
            <person name="Lomsadze A."/>
            <person name="Borodovsky M."/>
        </authorList>
    </citation>
    <scope>NUCLEOTIDE SEQUENCE [LARGE SCALE GENOMIC DNA]</scope>
    <source>
        <strain evidence="3 4">C-169</strain>
    </source>
</reference>
<dbReference type="AlphaFoldDB" id="I0Z6H5"/>
<keyword evidence="1" id="KW-0175">Coiled coil</keyword>
<feature type="compositionally biased region" description="Basic and acidic residues" evidence="2">
    <location>
        <begin position="419"/>
        <end position="428"/>
    </location>
</feature>
<feature type="coiled-coil region" evidence="1">
    <location>
        <begin position="178"/>
        <end position="375"/>
    </location>
</feature>
<comment type="caution">
    <text evidence="3">The sequence shown here is derived from an EMBL/GenBank/DDBJ whole genome shotgun (WGS) entry which is preliminary data.</text>
</comment>
<dbReference type="Proteomes" id="UP000007264">
    <property type="component" value="Unassembled WGS sequence"/>
</dbReference>
<gene>
    <name evidence="3" type="ORF">COCSUDRAFT_39389</name>
</gene>
<dbReference type="EMBL" id="AGSI01000002">
    <property type="protein sequence ID" value="EIE26244.1"/>
    <property type="molecule type" value="Genomic_DNA"/>
</dbReference>
<evidence type="ECO:0000313" key="4">
    <source>
        <dbReference type="Proteomes" id="UP000007264"/>
    </source>
</evidence>
<dbReference type="RefSeq" id="XP_005650788.1">
    <property type="nucleotide sequence ID" value="XM_005650731.1"/>
</dbReference>
<name>I0Z6H5_COCSC</name>
<dbReference type="KEGG" id="csl:COCSUDRAFT_39389"/>
<evidence type="ECO:0000256" key="2">
    <source>
        <dbReference type="SAM" id="MobiDB-lite"/>
    </source>
</evidence>
<protein>
    <submittedName>
        <fullName evidence="3">Uncharacterized protein</fullName>
    </submittedName>
</protein>
<dbReference type="GeneID" id="17044262"/>